<accession>A0A0M2H3M9</accession>
<name>A0A0M2H3M9_9MICO</name>
<feature type="transmembrane region" description="Helical" evidence="1">
    <location>
        <begin position="71"/>
        <end position="90"/>
    </location>
</feature>
<dbReference type="AlphaFoldDB" id="A0A0M2H3M9"/>
<sequence length="241" mass="26658">MGEPTVRAVLRTPQFWWRVAIVFACALGLMSGERRLAYFTTQSNVIVVAYFAVAVFWMLRRRRTDAPAPVLRGGVTLWIVITGLVSHVLLNQGASPFPGMADPDAAVALANQSLFILHYAVPAMVLLDWVLFPPHGMVRWRDAGWWMLYPVAYGAITLVRAAVFPTVSDRFPYPFLDYVDLGAGVVVSLLRVVAVMAVLAVGVVALDKLAAAFTRRRVDERRYDADERPRDADEAPDAVSV</sequence>
<feature type="transmembrane region" description="Helical" evidence="1">
    <location>
        <begin position="183"/>
        <end position="206"/>
    </location>
</feature>
<keyword evidence="3" id="KW-1185">Reference proteome</keyword>
<dbReference type="OrthoDB" id="9809977at2"/>
<dbReference type="InterPro" id="IPR049713">
    <property type="entry name" value="Pr6Pr-like"/>
</dbReference>
<keyword evidence="1" id="KW-0812">Transmembrane</keyword>
<dbReference type="STRING" id="92835.RS81_03135"/>
<feature type="transmembrane region" description="Helical" evidence="1">
    <location>
        <begin position="110"/>
        <end position="131"/>
    </location>
</feature>
<dbReference type="Proteomes" id="UP000033956">
    <property type="component" value="Unassembled WGS sequence"/>
</dbReference>
<reference evidence="2 3" key="1">
    <citation type="submission" date="2015-02" db="EMBL/GenBank/DDBJ databases">
        <title>Draft genome sequences of ten Microbacterium spp. with emphasis on heavy metal contaminated environments.</title>
        <authorList>
            <person name="Corretto E."/>
        </authorList>
    </citation>
    <scope>NUCLEOTIDE SEQUENCE [LARGE SCALE GENOMIC DNA]</scope>
    <source>
        <strain evidence="2 3">DSM 12510</strain>
    </source>
</reference>
<evidence type="ECO:0000256" key="1">
    <source>
        <dbReference type="SAM" id="Phobius"/>
    </source>
</evidence>
<dbReference type="EMBL" id="JYIZ01000056">
    <property type="protein sequence ID" value="KJL38137.1"/>
    <property type="molecule type" value="Genomic_DNA"/>
</dbReference>
<gene>
    <name evidence="2" type="ORF">RS81_03135</name>
</gene>
<feature type="transmembrane region" description="Helical" evidence="1">
    <location>
        <begin position="38"/>
        <end position="59"/>
    </location>
</feature>
<keyword evidence="1" id="KW-1133">Transmembrane helix</keyword>
<evidence type="ECO:0008006" key="4">
    <source>
        <dbReference type="Google" id="ProtNLM"/>
    </source>
</evidence>
<feature type="transmembrane region" description="Helical" evidence="1">
    <location>
        <begin position="143"/>
        <end position="163"/>
    </location>
</feature>
<evidence type="ECO:0000313" key="2">
    <source>
        <dbReference type="EMBL" id="KJL38137.1"/>
    </source>
</evidence>
<keyword evidence="1" id="KW-0472">Membrane</keyword>
<dbReference type="RefSeq" id="WP_052682614.1">
    <property type="nucleotide sequence ID" value="NZ_BAAAUP010000013.1"/>
</dbReference>
<dbReference type="NCBIfam" id="NF038065">
    <property type="entry name" value="Pr6Pr"/>
    <property type="match status" value="1"/>
</dbReference>
<evidence type="ECO:0000313" key="3">
    <source>
        <dbReference type="Proteomes" id="UP000033956"/>
    </source>
</evidence>
<organism evidence="2 3">
    <name type="scientific">Microbacterium terrae</name>
    <dbReference type="NCBI Taxonomy" id="69369"/>
    <lineage>
        <taxon>Bacteria</taxon>
        <taxon>Bacillati</taxon>
        <taxon>Actinomycetota</taxon>
        <taxon>Actinomycetes</taxon>
        <taxon>Micrococcales</taxon>
        <taxon>Microbacteriaceae</taxon>
        <taxon>Microbacterium</taxon>
    </lineage>
</organism>
<feature type="transmembrane region" description="Helical" evidence="1">
    <location>
        <begin position="15"/>
        <end position="32"/>
    </location>
</feature>
<proteinExistence type="predicted"/>
<comment type="caution">
    <text evidence="2">The sequence shown here is derived from an EMBL/GenBank/DDBJ whole genome shotgun (WGS) entry which is preliminary data.</text>
</comment>
<protein>
    <recommendedName>
        <fullName evidence="4">FAR-17a/AIG1-like protein</fullName>
    </recommendedName>
</protein>
<dbReference type="PATRIC" id="fig|92835.4.peg.3164"/>